<feature type="transmembrane region" description="Helical" evidence="9">
    <location>
        <begin position="236"/>
        <end position="254"/>
    </location>
</feature>
<keyword evidence="5 9" id="KW-0812">Transmembrane</keyword>
<evidence type="ECO:0000256" key="7">
    <source>
        <dbReference type="ARBA" id="ARBA00023136"/>
    </source>
</evidence>
<dbReference type="NCBIfam" id="TIGR00711">
    <property type="entry name" value="efflux_EmrB"/>
    <property type="match status" value="1"/>
</dbReference>
<feature type="transmembrane region" description="Helical" evidence="9">
    <location>
        <begin position="435"/>
        <end position="456"/>
    </location>
</feature>
<comment type="subcellular location">
    <subcellularLocation>
        <location evidence="1">Cell membrane</location>
        <topology evidence="1">Multi-pass membrane protein</topology>
    </subcellularLocation>
</comment>
<evidence type="ECO:0000256" key="2">
    <source>
        <dbReference type="ARBA" id="ARBA00008537"/>
    </source>
</evidence>
<dbReference type="SUPFAM" id="SSF103473">
    <property type="entry name" value="MFS general substrate transporter"/>
    <property type="match status" value="1"/>
</dbReference>
<keyword evidence="6 9" id="KW-1133">Transmembrane helix</keyword>
<feature type="compositionally biased region" description="Basic residues" evidence="8">
    <location>
        <begin position="560"/>
        <end position="569"/>
    </location>
</feature>
<evidence type="ECO:0000256" key="5">
    <source>
        <dbReference type="ARBA" id="ARBA00022692"/>
    </source>
</evidence>
<dbReference type="PANTHER" id="PTHR42718:SF9">
    <property type="entry name" value="MAJOR FACILITATOR SUPERFAMILY MULTIDRUG TRANSPORTER MFSC"/>
    <property type="match status" value="1"/>
</dbReference>
<dbReference type="Pfam" id="PF07690">
    <property type="entry name" value="MFS_1"/>
    <property type="match status" value="1"/>
</dbReference>
<evidence type="ECO:0000313" key="12">
    <source>
        <dbReference type="Proteomes" id="UP000467240"/>
    </source>
</evidence>
<evidence type="ECO:0000256" key="6">
    <source>
        <dbReference type="ARBA" id="ARBA00022989"/>
    </source>
</evidence>
<feature type="transmembrane region" description="Helical" evidence="9">
    <location>
        <begin position="274"/>
        <end position="295"/>
    </location>
</feature>
<feature type="transmembrane region" description="Helical" evidence="9">
    <location>
        <begin position="307"/>
        <end position="328"/>
    </location>
</feature>
<dbReference type="PRINTS" id="PR01036">
    <property type="entry name" value="TCRTETB"/>
</dbReference>
<dbReference type="Proteomes" id="UP000467240">
    <property type="component" value="Unassembled WGS sequence"/>
</dbReference>
<evidence type="ECO:0000256" key="3">
    <source>
        <dbReference type="ARBA" id="ARBA00022448"/>
    </source>
</evidence>
<accession>A0A7J5BMG4</accession>
<keyword evidence="3" id="KW-0813">Transport</keyword>
<dbReference type="Gene3D" id="1.20.1720.10">
    <property type="entry name" value="Multidrug resistance protein D"/>
    <property type="match status" value="1"/>
</dbReference>
<evidence type="ECO:0000256" key="1">
    <source>
        <dbReference type="ARBA" id="ARBA00004651"/>
    </source>
</evidence>
<sequence>MSSIKRTDKTVSGSASLLAVAAVVVPGGVLSLVSATIIGIAVPDLTAEFSAAAGSVHWTATAALLAAGVAIPLSGWASSRFGMRRTWLVAVLLFTVGSLSVALAPSVPALIAFRALQGLGAGALEPIMLSALARSAGPARMGRVMGAAGAAMSTGPRLGPLIGGLVIGSVGWRCIFVGIAIAAALVLVASWFALPRDGVDVRTTFDLTGLVLLAGTSVTLLTGFSRASGGEGVDLVTVATLTLGAALLVALVLWLRRRGERAIVDARTFGTPGFVPGVVVMTLVGAAIYPLLFGLPQFYRDAVGLPPLAAGALIAPYALGTLAAMPVTGFLSDRIGATRLVLVGAGVTFAAGTAFAFAGTTAPVWWYIVLSLLIGLGTGSIGGPTVGATYRGLPQEMIPSGSTILFVANQLGGALGVALFAGITRLAGGGTWTATLGAVPMLLPAVACIGIGVAALRLERAGGLSSGIRRATAKDGKRRRASALGEHSGLMSAGRRHPERTPERAVQHRGASTRTPVEDGSPGRATLRAWPGRPRGARRSARSPASYPPPGPSRATVRTARARRIATRS</sequence>
<dbReference type="PROSITE" id="PS50850">
    <property type="entry name" value="MFS"/>
    <property type="match status" value="1"/>
</dbReference>
<feature type="region of interest" description="Disordered" evidence="8">
    <location>
        <begin position="468"/>
        <end position="569"/>
    </location>
</feature>
<feature type="transmembrane region" description="Helical" evidence="9">
    <location>
        <begin position="205"/>
        <end position="224"/>
    </location>
</feature>
<dbReference type="EMBL" id="WBJZ01000035">
    <property type="protein sequence ID" value="KAB1652099.1"/>
    <property type="molecule type" value="Genomic_DNA"/>
</dbReference>
<dbReference type="OrthoDB" id="7375466at2"/>
<feature type="transmembrane region" description="Helical" evidence="9">
    <location>
        <begin position="87"/>
        <end position="105"/>
    </location>
</feature>
<comment type="caution">
    <text evidence="11">The sequence shown here is derived from an EMBL/GenBank/DDBJ whole genome shotgun (WGS) entry which is preliminary data.</text>
</comment>
<proteinExistence type="inferred from homology"/>
<dbReference type="PANTHER" id="PTHR42718">
    <property type="entry name" value="MAJOR FACILITATOR SUPERFAMILY MULTIDRUG TRANSPORTER MFSC"/>
    <property type="match status" value="1"/>
</dbReference>
<feature type="transmembrane region" description="Helical" evidence="9">
    <location>
        <begin position="55"/>
        <end position="75"/>
    </location>
</feature>
<feature type="transmembrane region" description="Helical" evidence="9">
    <location>
        <begin position="144"/>
        <end position="164"/>
    </location>
</feature>
<evidence type="ECO:0000259" key="10">
    <source>
        <dbReference type="PROSITE" id="PS50850"/>
    </source>
</evidence>
<feature type="transmembrane region" description="Helical" evidence="9">
    <location>
        <begin position="364"/>
        <end position="390"/>
    </location>
</feature>
<comment type="similarity">
    <text evidence="2">Belongs to the major facilitator superfamily. EmrB family.</text>
</comment>
<protein>
    <submittedName>
        <fullName evidence="11">DHA2 family efflux MFS transporter permease subunit</fullName>
    </submittedName>
</protein>
<keyword evidence="12" id="KW-1185">Reference proteome</keyword>
<feature type="domain" description="Major facilitator superfamily (MFS) profile" evidence="10">
    <location>
        <begin position="20"/>
        <end position="462"/>
    </location>
</feature>
<name>A0A7J5BMG4_9MICO</name>
<dbReference type="GO" id="GO:0005886">
    <property type="term" value="C:plasma membrane"/>
    <property type="evidence" value="ECO:0007669"/>
    <property type="project" value="UniProtKB-SubCell"/>
</dbReference>
<gene>
    <name evidence="11" type="ORF">F8O01_17260</name>
</gene>
<feature type="transmembrane region" description="Helical" evidence="9">
    <location>
        <begin position="402"/>
        <end position="423"/>
    </location>
</feature>
<keyword evidence="4" id="KW-1003">Cell membrane</keyword>
<dbReference type="Gene3D" id="1.20.1250.20">
    <property type="entry name" value="MFS general substrate transporter like domains"/>
    <property type="match status" value="1"/>
</dbReference>
<dbReference type="InterPro" id="IPR011701">
    <property type="entry name" value="MFS"/>
</dbReference>
<evidence type="ECO:0000313" key="11">
    <source>
        <dbReference type="EMBL" id="KAB1652099.1"/>
    </source>
</evidence>
<dbReference type="InterPro" id="IPR004638">
    <property type="entry name" value="EmrB-like"/>
</dbReference>
<dbReference type="InterPro" id="IPR036259">
    <property type="entry name" value="MFS_trans_sf"/>
</dbReference>
<dbReference type="GO" id="GO:0022857">
    <property type="term" value="F:transmembrane transporter activity"/>
    <property type="evidence" value="ECO:0007669"/>
    <property type="project" value="InterPro"/>
</dbReference>
<reference evidence="11 12" key="1">
    <citation type="submission" date="2019-09" db="EMBL/GenBank/DDBJ databases">
        <title>Phylogeny of genus Pseudoclavibacter and closely related genus.</title>
        <authorList>
            <person name="Li Y."/>
        </authorList>
    </citation>
    <scope>NUCLEOTIDE SEQUENCE [LARGE SCALE GENOMIC DNA]</scope>
    <source>
        <strain evidence="11 12">DSM 23821</strain>
    </source>
</reference>
<feature type="transmembrane region" description="Helical" evidence="9">
    <location>
        <begin position="15"/>
        <end position="43"/>
    </location>
</feature>
<evidence type="ECO:0000256" key="8">
    <source>
        <dbReference type="SAM" id="MobiDB-lite"/>
    </source>
</evidence>
<dbReference type="InterPro" id="IPR020846">
    <property type="entry name" value="MFS_dom"/>
</dbReference>
<dbReference type="AlphaFoldDB" id="A0A7J5BMG4"/>
<feature type="transmembrane region" description="Helical" evidence="9">
    <location>
        <begin position="170"/>
        <end position="193"/>
    </location>
</feature>
<evidence type="ECO:0000256" key="9">
    <source>
        <dbReference type="SAM" id="Phobius"/>
    </source>
</evidence>
<feature type="transmembrane region" description="Helical" evidence="9">
    <location>
        <begin position="340"/>
        <end position="358"/>
    </location>
</feature>
<organism evidence="11 12">
    <name type="scientific">Pseudoclavibacter chungangensis</name>
    <dbReference type="NCBI Taxonomy" id="587635"/>
    <lineage>
        <taxon>Bacteria</taxon>
        <taxon>Bacillati</taxon>
        <taxon>Actinomycetota</taxon>
        <taxon>Actinomycetes</taxon>
        <taxon>Micrococcales</taxon>
        <taxon>Microbacteriaceae</taxon>
        <taxon>Pseudoclavibacter</taxon>
    </lineage>
</organism>
<evidence type="ECO:0000256" key="4">
    <source>
        <dbReference type="ARBA" id="ARBA00022475"/>
    </source>
</evidence>
<keyword evidence="7 9" id="KW-0472">Membrane</keyword>